<dbReference type="SMART" id="SM00257">
    <property type="entry name" value="LysM"/>
    <property type="match status" value="1"/>
</dbReference>
<comment type="caution">
    <text evidence="2">The sequence shown here is derived from an EMBL/GenBank/DDBJ whole genome shotgun (WGS) entry which is preliminary data.</text>
</comment>
<name>A0A9D2C1J4_9FIRM</name>
<gene>
    <name evidence="2" type="ORF">H9838_07960</name>
</gene>
<dbReference type="InterPro" id="IPR009826">
    <property type="entry name" value="DNA_circ_N"/>
</dbReference>
<accession>A0A9D2C1J4</accession>
<proteinExistence type="predicted"/>
<dbReference type="InterPro" id="IPR036779">
    <property type="entry name" value="LysM_dom_sf"/>
</dbReference>
<dbReference type="AlphaFoldDB" id="A0A9D2C1J4"/>
<feature type="domain" description="LysM" evidence="1">
    <location>
        <begin position="125"/>
        <end position="170"/>
    </location>
</feature>
<dbReference type="Proteomes" id="UP000823915">
    <property type="component" value="Unassembled WGS sequence"/>
</dbReference>
<sequence length="171" mass="19475">MNLMTMRFRAFAWKHNPSTLSVTLERRVEETALPYRGSRLEDLGQAKRKIRGEGYFAGEDRWEQWSALEEEFRKGGPGCLQLPGLPPFLAVLDGLDLLGDPGAGPVRYKFSFTEYRAAAPYEGRGWHQALAGESLWDYAWRYGKTVEDLARANPQIRDVAVLEEGQEVWIP</sequence>
<dbReference type="CDD" id="cd00118">
    <property type="entry name" value="LysM"/>
    <property type="match status" value="1"/>
</dbReference>
<evidence type="ECO:0000313" key="2">
    <source>
        <dbReference type="EMBL" id="HIY27086.1"/>
    </source>
</evidence>
<dbReference type="Pfam" id="PF01476">
    <property type="entry name" value="LysM"/>
    <property type="match status" value="1"/>
</dbReference>
<reference evidence="2" key="1">
    <citation type="journal article" date="2021" name="PeerJ">
        <title>Extensive microbial diversity within the chicken gut microbiome revealed by metagenomics and culture.</title>
        <authorList>
            <person name="Gilroy R."/>
            <person name="Ravi A."/>
            <person name="Getino M."/>
            <person name="Pursley I."/>
            <person name="Horton D.L."/>
            <person name="Alikhan N.F."/>
            <person name="Baker D."/>
            <person name="Gharbi K."/>
            <person name="Hall N."/>
            <person name="Watson M."/>
            <person name="Adriaenssens E.M."/>
            <person name="Foster-Nyarko E."/>
            <person name="Jarju S."/>
            <person name="Secka A."/>
            <person name="Antonio M."/>
            <person name="Oren A."/>
            <person name="Chaudhuri R.R."/>
            <person name="La Ragione R."/>
            <person name="Hildebrand F."/>
            <person name="Pallen M.J."/>
        </authorList>
    </citation>
    <scope>NUCLEOTIDE SEQUENCE</scope>
    <source>
        <strain evidence="2">1282</strain>
    </source>
</reference>
<dbReference type="EMBL" id="DXDU01000128">
    <property type="protein sequence ID" value="HIY27086.1"/>
    <property type="molecule type" value="Genomic_DNA"/>
</dbReference>
<dbReference type="InterPro" id="IPR018392">
    <property type="entry name" value="LysM"/>
</dbReference>
<dbReference type="Pfam" id="PF07157">
    <property type="entry name" value="DNA_circ_N"/>
    <property type="match status" value="1"/>
</dbReference>
<reference evidence="2" key="2">
    <citation type="submission" date="2021-04" db="EMBL/GenBank/DDBJ databases">
        <authorList>
            <person name="Gilroy R."/>
        </authorList>
    </citation>
    <scope>NUCLEOTIDE SEQUENCE</scope>
    <source>
        <strain evidence="2">1282</strain>
    </source>
</reference>
<dbReference type="Gene3D" id="3.10.350.10">
    <property type="entry name" value="LysM domain"/>
    <property type="match status" value="1"/>
</dbReference>
<evidence type="ECO:0000259" key="1">
    <source>
        <dbReference type="PROSITE" id="PS51782"/>
    </source>
</evidence>
<organism evidence="2 3">
    <name type="scientific">Candidatus Acutalibacter pullistercoris</name>
    <dbReference type="NCBI Taxonomy" id="2838418"/>
    <lineage>
        <taxon>Bacteria</taxon>
        <taxon>Bacillati</taxon>
        <taxon>Bacillota</taxon>
        <taxon>Clostridia</taxon>
        <taxon>Eubacteriales</taxon>
        <taxon>Acutalibacteraceae</taxon>
        <taxon>Acutalibacter</taxon>
    </lineage>
</organism>
<dbReference type="SUPFAM" id="SSF54106">
    <property type="entry name" value="LysM domain"/>
    <property type="match status" value="1"/>
</dbReference>
<protein>
    <submittedName>
        <fullName evidence="2">DNA circularization N-terminal domain-containing protein</fullName>
    </submittedName>
</protein>
<dbReference type="PROSITE" id="PS51782">
    <property type="entry name" value="LYSM"/>
    <property type="match status" value="1"/>
</dbReference>
<evidence type="ECO:0000313" key="3">
    <source>
        <dbReference type="Proteomes" id="UP000823915"/>
    </source>
</evidence>